<dbReference type="InterPro" id="IPR036866">
    <property type="entry name" value="RibonucZ/Hydroxyglut_hydro"/>
</dbReference>
<dbReference type="RefSeq" id="WP_378059164.1">
    <property type="nucleotide sequence ID" value="NZ_JBHSIS010000017.1"/>
</dbReference>
<dbReference type="EMBL" id="JBHSIS010000017">
    <property type="protein sequence ID" value="MFC4857180.1"/>
    <property type="molecule type" value="Genomic_DNA"/>
</dbReference>
<dbReference type="InterPro" id="IPR050114">
    <property type="entry name" value="UPF0173_UPF0282_UlaG_hydrolase"/>
</dbReference>
<accession>A0ABV9S647</accession>
<evidence type="ECO:0000259" key="2">
    <source>
        <dbReference type="SMART" id="SM00849"/>
    </source>
</evidence>
<comment type="caution">
    <text evidence="3">The sequence shown here is derived from an EMBL/GenBank/DDBJ whole genome shotgun (WGS) entry which is preliminary data.</text>
</comment>
<dbReference type="Pfam" id="PF12706">
    <property type="entry name" value="Lactamase_B_2"/>
    <property type="match status" value="1"/>
</dbReference>
<gene>
    <name evidence="3" type="ORF">ACFPCV_27105</name>
</gene>
<protein>
    <submittedName>
        <fullName evidence="3">MBL fold metallo-hydrolase</fullName>
    </submittedName>
</protein>
<feature type="region of interest" description="Disordered" evidence="1">
    <location>
        <begin position="263"/>
        <end position="282"/>
    </location>
</feature>
<evidence type="ECO:0000256" key="1">
    <source>
        <dbReference type="SAM" id="MobiDB-lite"/>
    </source>
</evidence>
<dbReference type="Gene3D" id="3.60.15.10">
    <property type="entry name" value="Ribonuclease Z/Hydroxyacylglutathione hydrolase-like"/>
    <property type="match status" value="1"/>
</dbReference>
<proteinExistence type="predicted"/>
<reference evidence="4" key="1">
    <citation type="journal article" date="2019" name="Int. J. Syst. Evol. Microbiol.">
        <title>The Global Catalogue of Microorganisms (GCM) 10K type strain sequencing project: providing services to taxonomists for standard genome sequencing and annotation.</title>
        <authorList>
            <consortium name="The Broad Institute Genomics Platform"/>
            <consortium name="The Broad Institute Genome Sequencing Center for Infectious Disease"/>
            <person name="Wu L."/>
            <person name="Ma J."/>
        </authorList>
    </citation>
    <scope>NUCLEOTIDE SEQUENCE [LARGE SCALE GENOMIC DNA]</scope>
    <source>
        <strain evidence="4">ZS-22-S1</strain>
    </source>
</reference>
<feature type="domain" description="Metallo-beta-lactamase" evidence="2">
    <location>
        <begin position="14"/>
        <end position="228"/>
    </location>
</feature>
<keyword evidence="4" id="KW-1185">Reference proteome</keyword>
<dbReference type="PANTHER" id="PTHR43546:SF7">
    <property type="entry name" value="METALLO-BETA-LACTAMASE DOMAIN-CONTAINING PROTEIN"/>
    <property type="match status" value="1"/>
</dbReference>
<dbReference type="SMART" id="SM00849">
    <property type="entry name" value="Lactamase_B"/>
    <property type="match status" value="1"/>
</dbReference>
<evidence type="ECO:0000313" key="4">
    <source>
        <dbReference type="Proteomes" id="UP001595859"/>
    </source>
</evidence>
<dbReference type="SUPFAM" id="SSF56281">
    <property type="entry name" value="Metallo-hydrolase/oxidoreductase"/>
    <property type="match status" value="1"/>
</dbReference>
<dbReference type="PANTHER" id="PTHR43546">
    <property type="entry name" value="UPF0173 METAL-DEPENDENT HYDROLASE MJ1163-RELATED"/>
    <property type="match status" value="1"/>
</dbReference>
<evidence type="ECO:0000313" key="3">
    <source>
        <dbReference type="EMBL" id="MFC4857180.1"/>
    </source>
</evidence>
<organism evidence="3 4">
    <name type="scientific">Actinophytocola glycyrrhizae</name>
    <dbReference type="NCBI Taxonomy" id="2044873"/>
    <lineage>
        <taxon>Bacteria</taxon>
        <taxon>Bacillati</taxon>
        <taxon>Actinomycetota</taxon>
        <taxon>Actinomycetes</taxon>
        <taxon>Pseudonocardiales</taxon>
        <taxon>Pseudonocardiaceae</taxon>
    </lineage>
</organism>
<dbReference type="InterPro" id="IPR001279">
    <property type="entry name" value="Metallo-B-lactamas"/>
</dbReference>
<dbReference type="Proteomes" id="UP001595859">
    <property type="component" value="Unassembled WGS sequence"/>
</dbReference>
<name>A0ABV9S647_9PSEU</name>
<sequence length="282" mass="30783">MPLDVTGDSVSFIGTATTLIRLGGFTVLTDPNFLHQGQWSYFGQGLFSRRRTEPAAQPADLPPLTAVVLSHLHGDHFDRIARRELDPEVPILTTGQAAKSLERSGFRACAGLRTWATQAFTDGDATLRVTAVPARHTAGPLNLLLPAVNGHVLEYQPHADAAPLRIYVSGDTVYHRELASIHDRFPRLDVALLHLGGTRVLGVLLSMDHKQGVDTIELLRPADVVPIHHDDYGMFTSPVSNFLVEARDRKAAAQVRLLRRGDSLPLTPPVGGHRGHQPADLR</sequence>